<organism evidence="2 3">
    <name type="scientific">Natrinema pallidum</name>
    <dbReference type="NCBI Taxonomy" id="69527"/>
    <lineage>
        <taxon>Archaea</taxon>
        <taxon>Methanobacteriati</taxon>
        <taxon>Methanobacteriota</taxon>
        <taxon>Stenosarchaea group</taxon>
        <taxon>Halobacteria</taxon>
        <taxon>Halobacteriales</taxon>
        <taxon>Natrialbaceae</taxon>
        <taxon>Natrinema</taxon>
    </lineage>
</organism>
<feature type="region of interest" description="Disordered" evidence="1">
    <location>
        <begin position="1"/>
        <end position="22"/>
    </location>
</feature>
<dbReference type="SMR" id="A0A4V1IF30"/>
<dbReference type="SUPFAM" id="SSF56563">
    <property type="entry name" value="Major capsid protein gp5"/>
    <property type="match status" value="1"/>
</dbReference>
<sequence>MSATPDDALKQITTGDLGDGGTLPREMFDEFFTEVQDEAMALDRVRAVPVGRSKTRIPKIGVGERLRSGQDENTDQTESGVNTDYVDIDCEKGSIYWSLTRETVEENPERENLADTILSMMAQQWGVDTEDLGFNGDESDTGFVAQNDGWIQIATDRGSPVYHHDDAGDGTGTAQPINNSLFHGAIQTIDSKYLRADPVFMVNTKQLQEYANNLIGREDGLGAQVLLGDADVNPFGYDIVGTATVPEGQALLTPPSNLIYALRYDVRVEVLQESDEVFDNDLYAKYKIVGKDDFEIEDENAVVRIEGIEEVSA</sequence>
<evidence type="ECO:0000313" key="2">
    <source>
        <dbReference type="EMBL" id="QCW03564.1"/>
    </source>
</evidence>
<gene>
    <name evidence="2" type="ORF">FGF80_10070</name>
</gene>
<keyword evidence="3" id="KW-1185">Reference proteome</keyword>
<proteinExistence type="predicted"/>
<dbReference type="AlphaFoldDB" id="A0A4V1IF30"/>
<evidence type="ECO:0000313" key="3">
    <source>
        <dbReference type="Proteomes" id="UP000307562"/>
    </source>
</evidence>
<name>A0A4V1IF30_9EURY</name>
<protein>
    <recommendedName>
        <fullName evidence="4">Phage major capsid protein</fullName>
    </recommendedName>
</protein>
<accession>A0A4V1IF30</accession>
<dbReference type="KEGG" id="npl:FGF80_10070"/>
<evidence type="ECO:0008006" key="4">
    <source>
        <dbReference type="Google" id="ProtNLM"/>
    </source>
</evidence>
<evidence type="ECO:0000256" key="1">
    <source>
        <dbReference type="SAM" id="MobiDB-lite"/>
    </source>
</evidence>
<dbReference type="EMBL" id="CP040637">
    <property type="protein sequence ID" value="QCW03564.1"/>
    <property type="molecule type" value="Genomic_DNA"/>
</dbReference>
<reference evidence="3" key="1">
    <citation type="submission" date="2019-05" db="EMBL/GenBank/DDBJ databases">
        <title>Complete Genome Sequence and Methylation Pattern of the Halophilic Archaeon Natrinema pallidum BOL6-1.</title>
        <authorList>
            <person name="DasSarma P."/>
            <person name="DasSarma B.P."/>
            <person name="DasSarma S.L."/>
            <person name="Martinez F.L."/>
            <person name="Guzman D."/>
            <person name="Roberts R.J."/>
            <person name="DasSarma S."/>
        </authorList>
    </citation>
    <scope>NUCLEOTIDE SEQUENCE [LARGE SCALE GENOMIC DNA]</scope>
    <source>
        <strain evidence="3">BOL6-1</strain>
    </source>
</reference>
<dbReference type="Proteomes" id="UP000307562">
    <property type="component" value="Chromosome"/>
</dbReference>
<dbReference type="RefSeq" id="WP_138653743.1">
    <property type="nucleotide sequence ID" value="NZ_CP040637.1"/>
</dbReference>
<dbReference type="GeneID" id="96156331"/>